<dbReference type="SUPFAM" id="SSF55154">
    <property type="entry name" value="CYTH-like phosphatases"/>
    <property type="match status" value="1"/>
</dbReference>
<accession>A0ABV2JEH4</accession>
<dbReference type="Pfam" id="PF01928">
    <property type="entry name" value="CYTH"/>
    <property type="match status" value="1"/>
</dbReference>
<dbReference type="CDD" id="cd07762">
    <property type="entry name" value="CYTH-like_Pase_1"/>
    <property type="match status" value="1"/>
</dbReference>
<dbReference type="Gene3D" id="2.40.320.10">
    <property type="entry name" value="Hypothetical Protein Pfu-838710-001"/>
    <property type="match status" value="1"/>
</dbReference>
<dbReference type="RefSeq" id="WP_354367926.1">
    <property type="nucleotide sequence ID" value="NZ_JBEPLN010000006.1"/>
</dbReference>
<sequence>MKQLEIEYKTLLHPIEYQNLLKLFTTEPVTQTNYYFDTPNFDMKKNKLSLRIRTFKTEAELTLKIPQKVGNIEHNLPLSLEEAHHIITSETFPINDITKLIQTYPITLSDLGLLGHLTTKRYEEQTPIGLMALDKNHYADQVDFELELEVSNPDKGKEDFENFLQEQQIKFKYAKSKVARFSATLNR</sequence>
<keyword evidence="3" id="KW-1185">Reference proteome</keyword>
<dbReference type="InterPro" id="IPR033469">
    <property type="entry name" value="CYTH-like_dom_sf"/>
</dbReference>
<reference evidence="2 3" key="1">
    <citation type="submission" date="2024-06" db="EMBL/GenBank/DDBJ databases">
        <title>Genomic Encyclopedia of Type Strains, Phase IV (KMG-IV): sequencing the most valuable type-strain genomes for metagenomic binning, comparative biology and taxonomic classification.</title>
        <authorList>
            <person name="Goeker M."/>
        </authorList>
    </citation>
    <scope>NUCLEOTIDE SEQUENCE [LARGE SCALE GENOMIC DNA]</scope>
    <source>
        <strain evidence="2 3">DSM 28302</strain>
    </source>
</reference>
<evidence type="ECO:0000313" key="2">
    <source>
        <dbReference type="EMBL" id="MET3633940.1"/>
    </source>
</evidence>
<dbReference type="EMBL" id="JBEPLN010000006">
    <property type="protein sequence ID" value="MET3633940.1"/>
    <property type="molecule type" value="Genomic_DNA"/>
</dbReference>
<dbReference type="InterPro" id="IPR009195">
    <property type="entry name" value="Uncharacterised_YjbK"/>
</dbReference>
<dbReference type="InterPro" id="IPR023577">
    <property type="entry name" value="CYTH_domain"/>
</dbReference>
<comment type="caution">
    <text evidence="2">The sequence shown here is derived from an EMBL/GenBank/DDBJ whole genome shotgun (WGS) entry which is preliminary data.</text>
</comment>
<name>A0ABV2JEH4_9STRE</name>
<dbReference type="PANTHER" id="PTHR34948:SF2">
    <property type="entry name" value="TRIPHOSPHATE TUNNEL METALLOENZYME 3"/>
    <property type="match status" value="1"/>
</dbReference>
<dbReference type="PROSITE" id="PS51707">
    <property type="entry name" value="CYTH"/>
    <property type="match status" value="1"/>
</dbReference>
<feature type="domain" description="CYTH" evidence="1">
    <location>
        <begin position="3"/>
        <end position="187"/>
    </location>
</feature>
<dbReference type="PANTHER" id="PTHR34948">
    <property type="entry name" value="OS08G0299200 PROTEIN"/>
    <property type="match status" value="1"/>
</dbReference>
<dbReference type="Proteomes" id="UP001549037">
    <property type="component" value="Unassembled WGS sequence"/>
</dbReference>
<evidence type="ECO:0000313" key="3">
    <source>
        <dbReference type="Proteomes" id="UP001549037"/>
    </source>
</evidence>
<dbReference type="PIRSF" id="PIRSF012526">
    <property type="entry name" value="CYTH_UCP012526"/>
    <property type="match status" value="1"/>
</dbReference>
<protein>
    <submittedName>
        <fullName evidence="2">Uncharacterized protein YjbK</fullName>
    </submittedName>
</protein>
<dbReference type="SMART" id="SM01118">
    <property type="entry name" value="CYTH"/>
    <property type="match status" value="1"/>
</dbReference>
<gene>
    <name evidence="2" type="ORF">ABID28_000575</name>
</gene>
<organism evidence="2 3">
    <name type="scientific">Streptococcus porcorum</name>
    <dbReference type="NCBI Taxonomy" id="701526"/>
    <lineage>
        <taxon>Bacteria</taxon>
        <taxon>Bacillati</taxon>
        <taxon>Bacillota</taxon>
        <taxon>Bacilli</taxon>
        <taxon>Lactobacillales</taxon>
        <taxon>Streptococcaceae</taxon>
        <taxon>Streptococcus</taxon>
    </lineage>
</organism>
<evidence type="ECO:0000259" key="1">
    <source>
        <dbReference type="PROSITE" id="PS51707"/>
    </source>
</evidence>
<proteinExistence type="predicted"/>